<dbReference type="InterPro" id="IPR025724">
    <property type="entry name" value="GAG-pre-integrase_dom"/>
</dbReference>
<evidence type="ECO:0000259" key="2">
    <source>
        <dbReference type="Pfam" id="PF13976"/>
    </source>
</evidence>
<comment type="caution">
    <text evidence="4">The sequence shown here is derived from an EMBL/GenBank/DDBJ whole genome shotgun (WGS) entry which is preliminary data.</text>
</comment>
<feature type="compositionally biased region" description="Basic and acidic residues" evidence="1">
    <location>
        <begin position="497"/>
        <end position="507"/>
    </location>
</feature>
<dbReference type="PANTHER" id="PTHR42648">
    <property type="entry name" value="TRANSPOSASE, PUTATIVE-RELATED"/>
    <property type="match status" value="1"/>
</dbReference>
<dbReference type="Pfam" id="PF25597">
    <property type="entry name" value="SH3_retrovirus"/>
    <property type="match status" value="1"/>
</dbReference>
<feature type="region of interest" description="Disordered" evidence="1">
    <location>
        <begin position="478"/>
        <end position="541"/>
    </location>
</feature>
<dbReference type="InterPro" id="IPR039537">
    <property type="entry name" value="Retrotran_Ty1/copia-like"/>
</dbReference>
<feature type="domain" description="Retroviral polymerase SH3-like" evidence="3">
    <location>
        <begin position="395"/>
        <end position="449"/>
    </location>
</feature>
<proteinExistence type="predicted"/>
<dbReference type="PANTHER" id="PTHR42648:SF19">
    <property type="entry name" value="RNA-DIRECTED DNA POLYMERASE"/>
    <property type="match status" value="1"/>
</dbReference>
<evidence type="ECO:0000259" key="3">
    <source>
        <dbReference type="Pfam" id="PF25597"/>
    </source>
</evidence>
<evidence type="ECO:0000256" key="1">
    <source>
        <dbReference type="SAM" id="MobiDB-lite"/>
    </source>
</evidence>
<evidence type="ECO:0000313" key="4">
    <source>
        <dbReference type="EMBL" id="GEU30959.1"/>
    </source>
</evidence>
<name>A0A6L2J1R8_TANCI</name>
<dbReference type="AlphaFoldDB" id="A0A6L2J1R8"/>
<feature type="compositionally biased region" description="Polar residues" evidence="1">
    <location>
        <begin position="887"/>
        <end position="912"/>
    </location>
</feature>
<gene>
    <name evidence="4" type="ORF">Tci_002937</name>
</gene>
<dbReference type="Pfam" id="PF13976">
    <property type="entry name" value="gag_pre-integrs"/>
    <property type="match status" value="1"/>
</dbReference>
<feature type="region of interest" description="Disordered" evidence="1">
    <location>
        <begin position="887"/>
        <end position="928"/>
    </location>
</feature>
<dbReference type="EMBL" id="BKCJ010000205">
    <property type="protein sequence ID" value="GEU30959.1"/>
    <property type="molecule type" value="Genomic_DNA"/>
</dbReference>
<accession>A0A6L2J1R8</accession>
<reference evidence="4" key="1">
    <citation type="journal article" date="2019" name="Sci. Rep.">
        <title>Draft genome of Tanacetum cinerariifolium, the natural source of mosquito coil.</title>
        <authorList>
            <person name="Yamashiro T."/>
            <person name="Shiraishi A."/>
            <person name="Satake H."/>
            <person name="Nakayama K."/>
        </authorList>
    </citation>
    <scope>NUCLEOTIDE SEQUENCE</scope>
</reference>
<protein>
    <submittedName>
        <fullName evidence="4">Putative ribonuclease H-like domain-containing protein</fullName>
    </submittedName>
</protein>
<feature type="domain" description="GAG-pre-integrase" evidence="2">
    <location>
        <begin position="301"/>
        <end position="353"/>
    </location>
</feature>
<organism evidence="4">
    <name type="scientific">Tanacetum cinerariifolium</name>
    <name type="common">Dalmatian daisy</name>
    <name type="synonym">Chrysanthemum cinerariifolium</name>
    <dbReference type="NCBI Taxonomy" id="118510"/>
    <lineage>
        <taxon>Eukaryota</taxon>
        <taxon>Viridiplantae</taxon>
        <taxon>Streptophyta</taxon>
        <taxon>Embryophyta</taxon>
        <taxon>Tracheophyta</taxon>
        <taxon>Spermatophyta</taxon>
        <taxon>Magnoliopsida</taxon>
        <taxon>eudicotyledons</taxon>
        <taxon>Gunneridae</taxon>
        <taxon>Pentapetalae</taxon>
        <taxon>asterids</taxon>
        <taxon>campanulids</taxon>
        <taxon>Asterales</taxon>
        <taxon>Asteraceae</taxon>
        <taxon>Asteroideae</taxon>
        <taxon>Anthemideae</taxon>
        <taxon>Anthemidinae</taxon>
        <taxon>Tanacetum</taxon>
    </lineage>
</organism>
<dbReference type="InterPro" id="IPR057670">
    <property type="entry name" value="SH3_retrovirus"/>
</dbReference>
<sequence>MMDYALWEVIENGATLPKIQVVEGVTTMMPITSVADKAQRRLEVKSRITLMMGIPNEHQLKFNSIKDAKQLLEAIEKRFDDMEEMYLRWQMAILTIRVIRFLKKTRRKGVQSSKKSRQQAQEGMCLWKHLLPQIWCHVMVLVDMIGVIKQKKRPNYALVAYTSLSSDSKVSNDSTCLKYCLESVNLLKSQNEKLLKDLKKSELMVLGYKTDYEKIDGGYVSFGGKPKGVKITRKCTIKTGKLDFENVYFVRELKFNLFSVSQMCDKNNYVLFNDIKCIVLSPNFKLIDESQVLLRVPRKNNMYSVDLKNIVPKGGLTCLFAKVTSDESKLWHRRLGHLNFKTTNKLVKGNLVREAVNTACYVQNSMLVVKPHNKTPYKIFHGRTPTLSFMRPFGCPVTILNTKYHLGKFDGKADKGFFIGYSLNSKAFRVFNSRTRIVEENLQIRFSKHTPNVVGSGPDWLFDIEALTRTMNYEPIVAGTQPNGFVGTKASNNAGQARKETKPDDGFKPSSNHGKKVDEDPSKGNECNDQEKEDNVNSTNHVNTVSSSVNAAGTNGVNAFGELPFDPDMPALEDVGTFDFSNEDEDDNVVADMNNLDTSIQVSPTPTTKIHKDHPLDQVIRDFHSATQTRNMTNNLEEHGFISTIQQRTNHKDLQNFLFSCFLSQEEPKKMSSMGELTFFLGLQVKQKNDGIFISQDKYVAEILKKFVFTEVKNASTPMETQKPLLKSEDDEEVDVYMYRIFRYLKGQPKLGLCYLKYSPFDLVAYTDSDYAGASSDRKSTTGVILNTASSGLLHRQNYQWGSTNSCLGRWQGNNHYRIIYWESPSLADEEGVDCLPNFTIFENLELMRKPKIKNTQIPQPSDSTEHVADEVVYKKLDDRLMRAATNASSLEAEQDNGNIDKTQSKATPNDVSSPGTTSGGGPRCQKAMGDTIAETRFENVSKLSNDLLLTRVEDTTTTKIIIDAAHVSTAGEVNAASIATTVSVAATITTEEITLAQALMEIKTLKPKAKGIVLQEPSESITTTIISLKKSQDKGKGIMIEEPVKPKKKDQIRLDEEAAFKLQAELQVEFDEEQRIAREKAQKEQEANIALIEEWDDIQAKIDADYQLAQRLQSKEQKELTIEEMATLFKEILEKRRKHFAAKAAEEKKNKPPTQAQQRKIMCTYLKNMEGKKLKDLKNKSFDSI</sequence>